<accession>A0AAE0YYD3</accession>
<evidence type="ECO:0000256" key="1">
    <source>
        <dbReference type="SAM" id="MobiDB-lite"/>
    </source>
</evidence>
<dbReference type="Proteomes" id="UP001283361">
    <property type="component" value="Unassembled WGS sequence"/>
</dbReference>
<name>A0AAE0YYD3_9GAST</name>
<evidence type="ECO:0000313" key="3">
    <source>
        <dbReference type="Proteomes" id="UP001283361"/>
    </source>
</evidence>
<proteinExistence type="predicted"/>
<reference evidence="2" key="1">
    <citation type="journal article" date="2023" name="G3 (Bethesda)">
        <title>A reference genome for the long-term kleptoplast-retaining sea slug Elysia crispata morphotype clarki.</title>
        <authorList>
            <person name="Eastman K.E."/>
            <person name="Pendleton A.L."/>
            <person name="Shaikh M.A."/>
            <person name="Suttiyut T."/>
            <person name="Ogas R."/>
            <person name="Tomko P."/>
            <person name="Gavelis G."/>
            <person name="Widhalm J.R."/>
            <person name="Wisecaver J.H."/>
        </authorList>
    </citation>
    <scope>NUCLEOTIDE SEQUENCE</scope>
    <source>
        <strain evidence="2">ECLA1</strain>
    </source>
</reference>
<gene>
    <name evidence="2" type="ORF">RRG08_054762</name>
</gene>
<keyword evidence="3" id="KW-1185">Reference proteome</keyword>
<feature type="compositionally biased region" description="Pro residues" evidence="1">
    <location>
        <begin position="94"/>
        <end position="113"/>
    </location>
</feature>
<sequence length="138" mass="14707">MVDGMEMFVPVVLSSLGVSISQSGRYMELLVADCGLELAFDGVYRVVVRVATTTHGVTLPPPPPQTIPAQTIPVIFVEPTPKQPKVITDDVIPPQTPPLPTPPRPTTPPPPVTTTPGGPMSPKQPSREASCNLLRPKK</sequence>
<dbReference type="EMBL" id="JAWDGP010005211">
    <property type="protein sequence ID" value="KAK3758786.1"/>
    <property type="molecule type" value="Genomic_DNA"/>
</dbReference>
<evidence type="ECO:0000313" key="2">
    <source>
        <dbReference type="EMBL" id="KAK3758786.1"/>
    </source>
</evidence>
<organism evidence="2 3">
    <name type="scientific">Elysia crispata</name>
    <name type="common">lettuce slug</name>
    <dbReference type="NCBI Taxonomy" id="231223"/>
    <lineage>
        <taxon>Eukaryota</taxon>
        <taxon>Metazoa</taxon>
        <taxon>Spiralia</taxon>
        <taxon>Lophotrochozoa</taxon>
        <taxon>Mollusca</taxon>
        <taxon>Gastropoda</taxon>
        <taxon>Heterobranchia</taxon>
        <taxon>Euthyneura</taxon>
        <taxon>Panpulmonata</taxon>
        <taxon>Sacoglossa</taxon>
        <taxon>Placobranchoidea</taxon>
        <taxon>Plakobranchidae</taxon>
        <taxon>Elysia</taxon>
    </lineage>
</organism>
<dbReference type="AlphaFoldDB" id="A0AAE0YYD3"/>
<comment type="caution">
    <text evidence="2">The sequence shown here is derived from an EMBL/GenBank/DDBJ whole genome shotgun (WGS) entry which is preliminary data.</text>
</comment>
<feature type="region of interest" description="Disordered" evidence="1">
    <location>
        <begin position="83"/>
        <end position="138"/>
    </location>
</feature>
<protein>
    <submittedName>
        <fullName evidence="2">Uncharacterized protein</fullName>
    </submittedName>
</protein>